<keyword evidence="2" id="KW-1185">Reference proteome</keyword>
<dbReference type="Proteomes" id="UP000006265">
    <property type="component" value="Unassembled WGS sequence"/>
</dbReference>
<evidence type="ECO:0000313" key="1">
    <source>
        <dbReference type="EMBL" id="EKF22293.1"/>
    </source>
</evidence>
<organism evidence="1 2">
    <name type="scientific">Mycolicibacterium hassiacum (strain DSM 44199 / CIP 105218 / JCM 12690 / 3849)</name>
    <name type="common">Mycobacterium hassiacum</name>
    <dbReference type="NCBI Taxonomy" id="1122247"/>
    <lineage>
        <taxon>Bacteria</taxon>
        <taxon>Bacillati</taxon>
        <taxon>Actinomycetota</taxon>
        <taxon>Actinomycetes</taxon>
        <taxon>Mycobacteriales</taxon>
        <taxon>Mycobacteriaceae</taxon>
        <taxon>Mycolicibacterium</taxon>
    </lineage>
</organism>
<reference evidence="1 2" key="1">
    <citation type="journal article" date="2012" name="J. Bacteriol.">
        <title>Genome sequence of Mycobacterium hassiacum DSM 44199, a rare source of heat-stable mycobacterial proteins.</title>
        <authorList>
            <person name="Tiago I."/>
            <person name="Maranha A."/>
            <person name="Mendes V."/>
            <person name="Alarico S."/>
            <person name="Moynihan P.J."/>
            <person name="Clarke A.J."/>
            <person name="Macedo-Ribeiro S."/>
            <person name="Pereira P.J."/>
            <person name="Empadinhas N."/>
        </authorList>
    </citation>
    <scope>NUCLEOTIDE SEQUENCE [LARGE SCALE GENOMIC DNA]</scope>
    <source>
        <strain evidence="2">DSM 44199 / CIP 105218 / JCM 12690 / 3849</strain>
    </source>
</reference>
<dbReference type="EMBL" id="AMRA01000102">
    <property type="protein sequence ID" value="EKF22293.1"/>
    <property type="molecule type" value="Genomic_DNA"/>
</dbReference>
<sequence>MDVLGAFDAMWTSAHRTFGTGDPIDGTRFDAGPRLTSLRSDVDAARPGPGWSGIAADSYRDVNDAQSRVLGSLADLDRRLAAEVNRSAEVIRAGRRDLDAIRARVADAVAAVPPSAFRQQLLLPIVNRGLAEVAEVLERANRDLGVVAQRISALNGEYQALRPPLTEPAAGHRRLTSDLPATERTVPGTPVRPFEGVLDDQAWRIARMSPTLLDQWARLGPDWTFTSEPGGTYCDFQNKVINIDPSVRAAGPEAVVKALAHEIGHALNNPPLDRSSKEAYVNSRLAGEGAATMNVLAVEREILAAGGPDIVAPGELDDRFEGAYDRFLAAGGTQSAYLIAINEIGQIFGDLHPSTAPHLTYREYYAQGYR</sequence>
<comment type="caution">
    <text evidence="1">The sequence shown here is derived from an EMBL/GenBank/DDBJ whole genome shotgun (WGS) entry which is preliminary data.</text>
</comment>
<dbReference type="InterPro" id="IPR043796">
    <property type="entry name" value="ESX-1_EspA/EspE-like"/>
</dbReference>
<evidence type="ECO:0000313" key="2">
    <source>
        <dbReference type="Proteomes" id="UP000006265"/>
    </source>
</evidence>
<dbReference type="eggNOG" id="COG4104">
    <property type="taxonomic scope" value="Bacteria"/>
</dbReference>
<dbReference type="RefSeq" id="WP_005630378.1">
    <property type="nucleotide sequence ID" value="NZ_AMRA01000102.1"/>
</dbReference>
<dbReference type="PATRIC" id="fig|1122247.3.peg.3628"/>
<protein>
    <submittedName>
        <fullName evidence="1">Uncharacterized protein</fullName>
    </submittedName>
</protein>
<accession>K5B7P2</accession>
<dbReference type="AlphaFoldDB" id="K5B7P2"/>
<proteinExistence type="predicted"/>
<dbReference type="STRING" id="1122247.GCA_000379865_02716"/>
<dbReference type="OrthoDB" id="1187707at2"/>
<name>K5B7P2_MYCHD</name>
<dbReference type="Pfam" id="PF18879">
    <property type="entry name" value="EspA_EspE"/>
    <property type="match status" value="1"/>
</dbReference>
<gene>
    <name evidence="1" type="ORF">C731_3785</name>
</gene>